<evidence type="ECO:0000313" key="2">
    <source>
        <dbReference type="Proteomes" id="UP000050525"/>
    </source>
</evidence>
<accession>A0A151LZA3</accession>
<name>A0A151LZA3_ALLMI</name>
<protein>
    <submittedName>
        <fullName evidence="1">Uncharacterized protein</fullName>
    </submittedName>
</protein>
<dbReference type="Proteomes" id="UP000050525">
    <property type="component" value="Unassembled WGS sequence"/>
</dbReference>
<gene>
    <name evidence="1" type="ORF">Y1Q_0000325</name>
</gene>
<dbReference type="eggNOG" id="ENOG502SQGR">
    <property type="taxonomic scope" value="Eukaryota"/>
</dbReference>
<organism evidence="1 2">
    <name type="scientific">Alligator mississippiensis</name>
    <name type="common">American alligator</name>
    <dbReference type="NCBI Taxonomy" id="8496"/>
    <lineage>
        <taxon>Eukaryota</taxon>
        <taxon>Metazoa</taxon>
        <taxon>Chordata</taxon>
        <taxon>Craniata</taxon>
        <taxon>Vertebrata</taxon>
        <taxon>Euteleostomi</taxon>
        <taxon>Archelosauria</taxon>
        <taxon>Archosauria</taxon>
        <taxon>Crocodylia</taxon>
        <taxon>Alligatoridae</taxon>
        <taxon>Alligatorinae</taxon>
        <taxon>Alligator</taxon>
    </lineage>
</organism>
<proteinExistence type="predicted"/>
<reference evidence="1 2" key="1">
    <citation type="journal article" date="2012" name="Genome Biol.">
        <title>Sequencing three crocodilian genomes to illuminate the evolution of archosaurs and amniotes.</title>
        <authorList>
            <person name="St John J.A."/>
            <person name="Braun E.L."/>
            <person name="Isberg S.R."/>
            <person name="Miles L.G."/>
            <person name="Chong A.Y."/>
            <person name="Gongora J."/>
            <person name="Dalzell P."/>
            <person name="Moran C."/>
            <person name="Bed'hom B."/>
            <person name="Abzhanov A."/>
            <person name="Burgess S.C."/>
            <person name="Cooksey A.M."/>
            <person name="Castoe T.A."/>
            <person name="Crawford N.G."/>
            <person name="Densmore L.D."/>
            <person name="Drew J.C."/>
            <person name="Edwards S.V."/>
            <person name="Faircloth B.C."/>
            <person name="Fujita M.K."/>
            <person name="Greenwold M.J."/>
            <person name="Hoffmann F.G."/>
            <person name="Howard J.M."/>
            <person name="Iguchi T."/>
            <person name="Janes D.E."/>
            <person name="Khan S.Y."/>
            <person name="Kohno S."/>
            <person name="de Koning A.J."/>
            <person name="Lance S.L."/>
            <person name="McCarthy F.M."/>
            <person name="McCormack J.E."/>
            <person name="Merchant M.E."/>
            <person name="Peterson D.G."/>
            <person name="Pollock D.D."/>
            <person name="Pourmand N."/>
            <person name="Raney B.J."/>
            <person name="Roessler K.A."/>
            <person name="Sanford J.R."/>
            <person name="Sawyer R.H."/>
            <person name="Schmidt C.J."/>
            <person name="Triplett E.W."/>
            <person name="Tuberville T.D."/>
            <person name="Venegas-Anaya M."/>
            <person name="Howard J.T."/>
            <person name="Jarvis E.D."/>
            <person name="Guillette L.J.Jr."/>
            <person name="Glenn T.C."/>
            <person name="Green R.E."/>
            <person name="Ray D.A."/>
        </authorList>
    </citation>
    <scope>NUCLEOTIDE SEQUENCE [LARGE SCALE GENOMIC DNA]</scope>
    <source>
        <strain evidence="1">KSC_2009_1</strain>
    </source>
</reference>
<dbReference type="AlphaFoldDB" id="A0A151LZA3"/>
<dbReference type="EMBL" id="AKHW03006964">
    <property type="protein sequence ID" value="KYO17581.1"/>
    <property type="molecule type" value="Genomic_DNA"/>
</dbReference>
<comment type="caution">
    <text evidence="1">The sequence shown here is derived from an EMBL/GenBank/DDBJ whole genome shotgun (WGS) entry which is preliminary data.</text>
</comment>
<sequence length="248" mass="27996">MQVSQISLLQLLTDSFISLRDTDDNLALQTFCTGVGLEVEEEKAAAAAPPQGETMSQLLRDCSLFPDDQLQEEPSSAGPAAVTHGNWEWHPAHTSAECCKDFHSKQRQSCETSLMVLAESSVPRAQREAAWWDELHDAMRKDHAILKEVRDTIRNLKDTVDKSSADFQSSNDIFKKALQKYLKNEWLGIPLPVKGEIEMEKEPPCAVLLLATPFKGARQQRSFRGMQDVLYHLATEQKKETILHFELM</sequence>
<evidence type="ECO:0000313" key="1">
    <source>
        <dbReference type="EMBL" id="KYO17581.1"/>
    </source>
</evidence>
<keyword evidence="2" id="KW-1185">Reference proteome</keyword>